<keyword evidence="3" id="KW-1133">Transmembrane helix</keyword>
<feature type="region of interest" description="Disordered" evidence="2">
    <location>
        <begin position="16"/>
        <end position="41"/>
    </location>
</feature>
<feature type="domain" description="G5" evidence="4">
    <location>
        <begin position="309"/>
        <end position="389"/>
    </location>
</feature>
<dbReference type="PANTHER" id="PTHR21666:SF289">
    <property type="entry name" value="L-ALA--D-GLU ENDOPEPTIDASE"/>
    <property type="match status" value="1"/>
</dbReference>
<feature type="domain" description="LysM" evidence="5">
    <location>
        <begin position="258"/>
        <end position="302"/>
    </location>
</feature>
<reference evidence="6 7" key="1">
    <citation type="submission" date="2017-07" db="EMBL/GenBank/DDBJ databases">
        <title>Isolation and whole genome analysis of endospore-forming bacteria from heroin.</title>
        <authorList>
            <person name="Kalinowski J."/>
            <person name="Ahrens B."/>
            <person name="Al-Dilaimi A."/>
            <person name="Winkler A."/>
            <person name="Wibberg D."/>
            <person name="Schleenbecker U."/>
            <person name="Ruckert C."/>
            <person name="Wolfel R."/>
            <person name="Grass G."/>
        </authorList>
    </citation>
    <scope>NUCLEOTIDE SEQUENCE [LARGE SCALE GENOMIC DNA]</scope>
    <source>
        <strain evidence="6 7">7537-G1</strain>
    </source>
</reference>
<proteinExistence type="predicted"/>
<evidence type="ECO:0000256" key="3">
    <source>
        <dbReference type="SAM" id="Phobius"/>
    </source>
</evidence>
<feature type="compositionally biased region" description="Polar residues" evidence="2">
    <location>
        <begin position="20"/>
        <end position="35"/>
    </location>
</feature>
<dbReference type="Pfam" id="PF07501">
    <property type="entry name" value="G5"/>
    <property type="match status" value="1"/>
</dbReference>
<dbReference type="InterPro" id="IPR018392">
    <property type="entry name" value="LysM"/>
</dbReference>
<evidence type="ECO:0000256" key="2">
    <source>
        <dbReference type="SAM" id="MobiDB-lite"/>
    </source>
</evidence>
<feature type="transmembrane region" description="Helical" evidence="3">
    <location>
        <begin position="50"/>
        <end position="68"/>
    </location>
</feature>
<evidence type="ECO:0000259" key="4">
    <source>
        <dbReference type="PROSITE" id="PS51109"/>
    </source>
</evidence>
<dbReference type="PROSITE" id="PS51109">
    <property type="entry name" value="G5"/>
    <property type="match status" value="1"/>
</dbReference>
<dbReference type="Pfam" id="PF01476">
    <property type="entry name" value="LysM"/>
    <property type="match status" value="1"/>
</dbReference>
<dbReference type="InterPro" id="IPR011098">
    <property type="entry name" value="G5_dom"/>
</dbReference>
<dbReference type="EMBL" id="NPBY01000059">
    <property type="protein sequence ID" value="PAD74092.1"/>
    <property type="molecule type" value="Genomic_DNA"/>
</dbReference>
<dbReference type="CDD" id="cd00118">
    <property type="entry name" value="LysM"/>
    <property type="match status" value="1"/>
</dbReference>
<evidence type="ECO:0008006" key="8">
    <source>
        <dbReference type="Google" id="ProtNLM"/>
    </source>
</evidence>
<sequence length="521" mass="56724">MRGFKGSWWKDSALLKKEAQSSAEPQASGSASKSPSHPERRGWWAKQSKWVWITAGAIIIAGSIYTTSKAYVNANTIPYYHVYVDGKHVGAIEDDAQLDQLFEAKQKEYQDKYPGTFMVLQTEGITTRADRGYKPEIDSEQTLQKLDGMLQAYARGVELKVNGETVAVVKDQETAQAALEAAKLKYAPDAAQVETSQVKFTKVSASASSDNKASEGSELKSVNIKESIELARTKASPEEVLDVEAAVQVLTDTKDQPVIYTVKEGDTISSIAQQYGMTSAEVMALNPEVEEKYVQIGSELRLTKPEAPITVRTVETVTEKQPSKPEIIVRESDELPKGTRKVVRPGRDGVKVVNYSVTKENGQVVAKQWLGQEVVQEALPEVVYKGTKVEKPAAPAVQASSSKQFAWPVSGARVTSSFGSRWGRSHDGIDIVGNRTIKASAAGKVVFAGEQSGYGKVVIVDHGNGYRTLYGHLNSISVRNGQSLQQGSKVGVMGSTGRSTGIHLHFEIQKNGVPQNPMKYL</sequence>
<dbReference type="PANTHER" id="PTHR21666">
    <property type="entry name" value="PEPTIDASE-RELATED"/>
    <property type="match status" value="1"/>
</dbReference>
<name>A0A268ELU6_9BACL</name>
<evidence type="ECO:0000313" key="7">
    <source>
        <dbReference type="Proteomes" id="UP000215596"/>
    </source>
</evidence>
<dbReference type="Pfam" id="PF01551">
    <property type="entry name" value="Peptidase_M23"/>
    <property type="match status" value="1"/>
</dbReference>
<dbReference type="PROSITE" id="PS51782">
    <property type="entry name" value="LYSM"/>
    <property type="match status" value="1"/>
</dbReference>
<dbReference type="RefSeq" id="WP_095266682.1">
    <property type="nucleotide sequence ID" value="NZ_NPBY01000059.1"/>
</dbReference>
<keyword evidence="1" id="KW-0732">Signal</keyword>
<dbReference type="InterPro" id="IPR011055">
    <property type="entry name" value="Dup_hybrid_motif"/>
</dbReference>
<dbReference type="Gene3D" id="2.20.230.10">
    <property type="entry name" value="Resuscitation-promoting factor rpfb"/>
    <property type="match status" value="1"/>
</dbReference>
<dbReference type="Proteomes" id="UP000215596">
    <property type="component" value="Unassembled WGS sequence"/>
</dbReference>
<dbReference type="AlphaFoldDB" id="A0A268ELU6"/>
<evidence type="ECO:0000256" key="1">
    <source>
        <dbReference type="ARBA" id="ARBA00022729"/>
    </source>
</evidence>
<accession>A0A268ELU6</accession>
<dbReference type="GO" id="GO:0004222">
    <property type="term" value="F:metalloendopeptidase activity"/>
    <property type="evidence" value="ECO:0007669"/>
    <property type="project" value="TreeGrafter"/>
</dbReference>
<evidence type="ECO:0000313" key="6">
    <source>
        <dbReference type="EMBL" id="PAD74092.1"/>
    </source>
</evidence>
<organism evidence="6 7">
    <name type="scientific">Paenibacillus campinasensis</name>
    <dbReference type="NCBI Taxonomy" id="66347"/>
    <lineage>
        <taxon>Bacteria</taxon>
        <taxon>Bacillati</taxon>
        <taxon>Bacillota</taxon>
        <taxon>Bacilli</taxon>
        <taxon>Bacillales</taxon>
        <taxon>Paenibacillaceae</taxon>
        <taxon>Paenibacillus</taxon>
    </lineage>
</organism>
<dbReference type="InterPro" id="IPR050570">
    <property type="entry name" value="Cell_wall_metabolism_enzyme"/>
</dbReference>
<dbReference type="Gene3D" id="3.10.350.10">
    <property type="entry name" value="LysM domain"/>
    <property type="match status" value="1"/>
</dbReference>
<protein>
    <recommendedName>
        <fullName evidence="8">Peptidoglycan DD-metalloendopeptidase family protein</fullName>
    </recommendedName>
</protein>
<evidence type="ECO:0000259" key="5">
    <source>
        <dbReference type="PROSITE" id="PS51782"/>
    </source>
</evidence>
<dbReference type="InterPro" id="IPR016047">
    <property type="entry name" value="M23ase_b-sheet_dom"/>
</dbReference>
<keyword evidence="3" id="KW-0812">Transmembrane</keyword>
<dbReference type="SMART" id="SM00257">
    <property type="entry name" value="LysM"/>
    <property type="match status" value="1"/>
</dbReference>
<dbReference type="InterPro" id="IPR036779">
    <property type="entry name" value="LysM_dom_sf"/>
</dbReference>
<comment type="caution">
    <text evidence="6">The sequence shown here is derived from an EMBL/GenBank/DDBJ whole genome shotgun (WGS) entry which is preliminary data.</text>
</comment>
<dbReference type="Gene3D" id="2.70.70.10">
    <property type="entry name" value="Glucose Permease (Domain IIA)"/>
    <property type="match status" value="1"/>
</dbReference>
<gene>
    <name evidence="6" type="ORF">CHH67_18470</name>
</gene>
<dbReference type="CDD" id="cd12797">
    <property type="entry name" value="M23_peptidase"/>
    <property type="match status" value="1"/>
</dbReference>
<dbReference type="OrthoDB" id="9805799at2"/>
<keyword evidence="3" id="KW-0472">Membrane</keyword>
<dbReference type="SUPFAM" id="SSF51261">
    <property type="entry name" value="Duplicated hybrid motif"/>
    <property type="match status" value="1"/>
</dbReference>
<dbReference type="SMART" id="SM01208">
    <property type="entry name" value="G5"/>
    <property type="match status" value="1"/>
</dbReference>
<dbReference type="SUPFAM" id="SSF54106">
    <property type="entry name" value="LysM domain"/>
    <property type="match status" value="1"/>
</dbReference>